<dbReference type="PANTHER" id="PTHR32282">
    <property type="entry name" value="BINDING PROTEIN TRANSPEPTIDASE, PUTATIVE-RELATED"/>
    <property type="match status" value="1"/>
</dbReference>
<dbReference type="EMBL" id="JAEHFL010000010">
    <property type="protein sequence ID" value="MBK3428338.1"/>
    <property type="molecule type" value="Genomic_DNA"/>
</dbReference>
<dbReference type="Gene3D" id="3.40.710.10">
    <property type="entry name" value="DD-peptidase/beta-lactamase superfamily"/>
    <property type="match status" value="1"/>
</dbReference>
<dbReference type="SUPFAM" id="SSF53955">
    <property type="entry name" value="Lysozyme-like"/>
    <property type="match status" value="1"/>
</dbReference>
<dbReference type="Gene3D" id="1.10.3810.10">
    <property type="entry name" value="Biosynthetic peptidoglycan transglycosylase-like"/>
    <property type="match status" value="1"/>
</dbReference>
<keyword evidence="11" id="KW-0961">Cell wall biogenesis/degradation</keyword>
<accession>A0A8I1HSI4</accession>
<evidence type="ECO:0000256" key="4">
    <source>
        <dbReference type="ARBA" id="ARBA00022670"/>
    </source>
</evidence>
<dbReference type="AlphaFoldDB" id="A0A8I1HSI4"/>
<keyword evidence="8" id="KW-0133">Cell shape</keyword>
<reference evidence="16 17" key="1">
    <citation type="submission" date="2020-12" db="EMBL/GenBank/DDBJ databases">
        <title>Draft genome sequence of the commensal strain Corynebacterium tuberculostearicum MFP09/CIP 102622 isolated from human skin.</title>
        <authorList>
            <person name="Boukerb A.M."/>
            <person name="Janvier X."/>
            <person name="Feuilloley M.G.J."/>
            <person name="Groboillot A."/>
        </authorList>
    </citation>
    <scope>NUCLEOTIDE SEQUENCE [LARGE SCALE GENOMIC DNA]</scope>
    <source>
        <strain evidence="16 17">CIP 102622</strain>
    </source>
</reference>
<keyword evidence="5" id="KW-0328">Glycosyltransferase</keyword>
<dbReference type="PANTHER" id="PTHR32282:SF33">
    <property type="entry name" value="PEPTIDOGLYCAN GLYCOSYLTRANSFERASE"/>
    <property type="match status" value="1"/>
</dbReference>
<dbReference type="GO" id="GO:0006508">
    <property type="term" value="P:proteolysis"/>
    <property type="evidence" value="ECO:0007669"/>
    <property type="project" value="UniProtKB-KW"/>
</dbReference>
<dbReference type="InterPro" id="IPR001460">
    <property type="entry name" value="PCN-bd_Tpept"/>
</dbReference>
<dbReference type="RefSeq" id="WP_200435922.1">
    <property type="nucleotide sequence ID" value="NZ_JAEHFL010000010.1"/>
</dbReference>
<evidence type="ECO:0000313" key="17">
    <source>
        <dbReference type="Proteomes" id="UP000603369"/>
    </source>
</evidence>
<keyword evidence="6" id="KW-0808">Transferase</keyword>
<comment type="catalytic activity">
    <reaction evidence="13">
        <text>[GlcNAc-(1-&gt;4)-Mur2Ac(oyl-L-Ala-gamma-D-Glu-L-Lys-D-Ala-D-Ala)](n)-di-trans,octa-cis-undecaprenyl diphosphate + beta-D-GlcNAc-(1-&gt;4)-Mur2Ac(oyl-L-Ala-gamma-D-Glu-L-Lys-D-Ala-D-Ala)-di-trans,octa-cis-undecaprenyl diphosphate = [GlcNAc-(1-&gt;4)-Mur2Ac(oyl-L-Ala-gamma-D-Glu-L-Lys-D-Ala-D-Ala)](n+1)-di-trans,octa-cis-undecaprenyl diphosphate + di-trans,octa-cis-undecaprenyl diphosphate + H(+)</text>
        <dbReference type="Rhea" id="RHEA:23708"/>
        <dbReference type="Rhea" id="RHEA-COMP:9602"/>
        <dbReference type="Rhea" id="RHEA-COMP:9603"/>
        <dbReference type="ChEBI" id="CHEBI:15378"/>
        <dbReference type="ChEBI" id="CHEBI:58405"/>
        <dbReference type="ChEBI" id="CHEBI:60033"/>
        <dbReference type="ChEBI" id="CHEBI:78435"/>
        <dbReference type="EC" id="2.4.99.28"/>
    </reaction>
</comment>
<evidence type="ECO:0000256" key="14">
    <source>
        <dbReference type="SAM" id="MobiDB-lite"/>
    </source>
</evidence>
<dbReference type="GO" id="GO:0008360">
    <property type="term" value="P:regulation of cell shape"/>
    <property type="evidence" value="ECO:0007669"/>
    <property type="project" value="UniProtKB-KW"/>
</dbReference>
<dbReference type="GO" id="GO:0009002">
    <property type="term" value="F:serine-type D-Ala-D-Ala carboxypeptidase activity"/>
    <property type="evidence" value="ECO:0007669"/>
    <property type="project" value="UniProtKB-EC"/>
</dbReference>
<comment type="similarity">
    <text evidence="1">In the C-terminal section; belongs to the transpeptidase family.</text>
</comment>
<protein>
    <submittedName>
        <fullName evidence="16">Transglycosylase domain-containing protein</fullName>
    </submittedName>
</protein>
<dbReference type="Pfam" id="PF00912">
    <property type="entry name" value="Transgly"/>
    <property type="match status" value="1"/>
</dbReference>
<proteinExistence type="inferred from homology"/>
<keyword evidence="9" id="KW-0573">Peptidoglycan synthesis</keyword>
<evidence type="ECO:0000256" key="7">
    <source>
        <dbReference type="ARBA" id="ARBA00022801"/>
    </source>
</evidence>
<feature type="compositionally biased region" description="Polar residues" evidence="14">
    <location>
        <begin position="757"/>
        <end position="776"/>
    </location>
</feature>
<comment type="similarity">
    <text evidence="2">In the N-terminal section; belongs to the glycosyltransferase 51 family.</text>
</comment>
<dbReference type="InterPro" id="IPR036950">
    <property type="entry name" value="PBP_transglycosylase"/>
</dbReference>
<dbReference type="InterPro" id="IPR023346">
    <property type="entry name" value="Lysozyme-like_dom_sf"/>
</dbReference>
<dbReference type="PROSITE" id="PS51178">
    <property type="entry name" value="PASTA"/>
    <property type="match status" value="1"/>
</dbReference>
<evidence type="ECO:0000256" key="3">
    <source>
        <dbReference type="ARBA" id="ARBA00022645"/>
    </source>
</evidence>
<dbReference type="GO" id="GO:0071555">
    <property type="term" value="P:cell wall organization"/>
    <property type="evidence" value="ECO:0007669"/>
    <property type="project" value="UniProtKB-KW"/>
</dbReference>
<name>A0A8I1HSI4_9CORY</name>
<comment type="caution">
    <text evidence="16">The sequence shown here is derived from an EMBL/GenBank/DDBJ whole genome shotgun (WGS) entry which is preliminary data.</text>
</comment>
<evidence type="ECO:0000256" key="8">
    <source>
        <dbReference type="ARBA" id="ARBA00022960"/>
    </source>
</evidence>
<gene>
    <name evidence="16" type="ORF">JDP02_07420</name>
</gene>
<dbReference type="GO" id="GO:0030288">
    <property type="term" value="C:outer membrane-bounded periplasmic space"/>
    <property type="evidence" value="ECO:0007669"/>
    <property type="project" value="TreeGrafter"/>
</dbReference>
<evidence type="ECO:0000256" key="1">
    <source>
        <dbReference type="ARBA" id="ARBA00007090"/>
    </source>
</evidence>
<evidence type="ECO:0000256" key="12">
    <source>
        <dbReference type="ARBA" id="ARBA00034000"/>
    </source>
</evidence>
<dbReference type="InterPro" id="IPR001264">
    <property type="entry name" value="Glyco_trans_51"/>
</dbReference>
<keyword evidence="17" id="KW-1185">Reference proteome</keyword>
<dbReference type="FunFam" id="1.10.3810.10:FF:000001">
    <property type="entry name" value="Penicillin-binding protein 1A"/>
    <property type="match status" value="1"/>
</dbReference>
<sequence length="837" mass="88452">MTVIKSLAKIALSTVLVGALIALALAPFAGISGVAIARTNETMQSDLQDLTAGNIPGVTTIKDAKGKDMAYIFSQRRHPVESKKISKAMKNAIVSIEDERFYDHEGVDFQGNFRALWTNLTSGGVSQGASTIDQQYVKNYLLLVSATTDEERAAATEQSVARKLREMRMATKMDEELEKDDILTNYLNLVSFGNHAYGVEAAARTYFGTHASELTVPQAAMLAGMVQSSERLNPYTNAEEVTERRNLVLQSMADNGYIKQQEADRYKGEKLGVGKKPKTLANGCIGAGDRGFFCDYVLKYLDKKGISEEQLARGGYTIKTTLDPAVQDKALESVQSHTNPDAQGVAEVMNVIKPGRSDRKVLAMVSSRDYGLDLDKNETILPQPYSLVGNGAGSVFKVFTAAAALEAGYGIKNTVDVPTRYEAEGLGHGGAAGCPADRYCVENAGAYKATMTLQEALAHSPNTPFIKLTEQVGVAPIVDMAVRLGLRSYEDKGSFDKDTSIAQHTKEANSGSFTLGPDQVNPLELSNVGATLAADGKWCEPNPISQVTDKEGNEVYLKETPCEQAVDKDVARAMSNALSEDAKQGTAKDAAQAAGYSSPIAAKTGTTESNQSSAFLGFNEGISAAPYIYNDGTSTVPLCTGPVRQCAGWGNLYGGLEPAQTFFSMASQLPIATKAGLPNYNKKYDNGTTADKTLDSLRGKSEAEARQTLESKGYVVKTSRVIGGNVPYGRVVRAITGKDGKKKGAEITLQLSDGAGASQSPSSGVADANSTGAQNSTGGGNADGATSPGRSTGDTGGGTGNDGGGTDTGGGFSPEDFGIRQEDIDSFANDVRSLLGR</sequence>
<dbReference type="InterPro" id="IPR050396">
    <property type="entry name" value="Glycosyltr_51/Transpeptidase"/>
</dbReference>
<keyword evidence="4" id="KW-0645">Protease</keyword>
<dbReference type="GO" id="GO:0009252">
    <property type="term" value="P:peptidoglycan biosynthetic process"/>
    <property type="evidence" value="ECO:0007669"/>
    <property type="project" value="UniProtKB-KW"/>
</dbReference>
<evidence type="ECO:0000313" key="16">
    <source>
        <dbReference type="EMBL" id="MBK3428338.1"/>
    </source>
</evidence>
<evidence type="ECO:0000256" key="6">
    <source>
        <dbReference type="ARBA" id="ARBA00022679"/>
    </source>
</evidence>
<keyword evidence="7" id="KW-0378">Hydrolase</keyword>
<dbReference type="Gene3D" id="3.30.10.20">
    <property type="match status" value="1"/>
</dbReference>
<dbReference type="Pfam" id="PF00905">
    <property type="entry name" value="Transpeptidase"/>
    <property type="match status" value="1"/>
</dbReference>
<evidence type="ECO:0000256" key="11">
    <source>
        <dbReference type="ARBA" id="ARBA00023316"/>
    </source>
</evidence>
<evidence type="ECO:0000256" key="9">
    <source>
        <dbReference type="ARBA" id="ARBA00022984"/>
    </source>
</evidence>
<dbReference type="InterPro" id="IPR005543">
    <property type="entry name" value="PASTA_dom"/>
</dbReference>
<evidence type="ECO:0000256" key="5">
    <source>
        <dbReference type="ARBA" id="ARBA00022676"/>
    </source>
</evidence>
<dbReference type="SUPFAM" id="SSF56601">
    <property type="entry name" value="beta-lactamase/transpeptidase-like"/>
    <property type="match status" value="1"/>
</dbReference>
<dbReference type="GO" id="GO:0008955">
    <property type="term" value="F:peptidoglycan glycosyltransferase activity"/>
    <property type="evidence" value="ECO:0007669"/>
    <property type="project" value="UniProtKB-EC"/>
</dbReference>
<feature type="domain" description="PASTA" evidence="15">
    <location>
        <begin position="688"/>
        <end position="753"/>
    </location>
</feature>
<feature type="region of interest" description="Disordered" evidence="14">
    <location>
        <begin position="752"/>
        <end position="825"/>
    </location>
</feature>
<feature type="compositionally biased region" description="Gly residues" evidence="14">
    <location>
        <begin position="794"/>
        <end position="812"/>
    </location>
</feature>
<dbReference type="Proteomes" id="UP000603369">
    <property type="component" value="Unassembled WGS sequence"/>
</dbReference>
<evidence type="ECO:0000256" key="10">
    <source>
        <dbReference type="ARBA" id="ARBA00023268"/>
    </source>
</evidence>
<keyword evidence="10" id="KW-0511">Multifunctional enzyme</keyword>
<dbReference type="InterPro" id="IPR012338">
    <property type="entry name" value="Beta-lactam/transpept-like"/>
</dbReference>
<keyword evidence="3" id="KW-0121">Carboxypeptidase</keyword>
<evidence type="ECO:0000256" key="13">
    <source>
        <dbReference type="ARBA" id="ARBA00049902"/>
    </source>
</evidence>
<evidence type="ECO:0000256" key="2">
    <source>
        <dbReference type="ARBA" id="ARBA00007739"/>
    </source>
</evidence>
<comment type="catalytic activity">
    <reaction evidence="12">
        <text>Preferential cleavage: (Ac)2-L-Lys-D-Ala-|-D-Ala. Also transpeptidation of peptidyl-alanyl moieties that are N-acyl substituents of D-alanine.</text>
        <dbReference type="EC" id="3.4.16.4"/>
    </reaction>
</comment>
<dbReference type="CDD" id="cd06577">
    <property type="entry name" value="PASTA_pknB"/>
    <property type="match status" value="1"/>
</dbReference>
<organism evidence="16 17">
    <name type="scientific">Corynebacterium tuberculostearicum</name>
    <dbReference type="NCBI Taxonomy" id="38304"/>
    <lineage>
        <taxon>Bacteria</taxon>
        <taxon>Bacillati</taxon>
        <taxon>Actinomycetota</taxon>
        <taxon>Actinomycetes</taxon>
        <taxon>Mycobacteriales</taxon>
        <taxon>Corynebacteriaceae</taxon>
        <taxon>Corynebacterium</taxon>
    </lineage>
</organism>
<evidence type="ECO:0000259" key="15">
    <source>
        <dbReference type="PROSITE" id="PS51178"/>
    </source>
</evidence>
<dbReference type="GO" id="GO:0008658">
    <property type="term" value="F:penicillin binding"/>
    <property type="evidence" value="ECO:0007669"/>
    <property type="project" value="InterPro"/>
</dbReference>